<evidence type="ECO:0000313" key="2">
    <source>
        <dbReference type="EMBL" id="TPX42845.1"/>
    </source>
</evidence>
<feature type="region of interest" description="Disordered" evidence="1">
    <location>
        <begin position="221"/>
        <end position="276"/>
    </location>
</feature>
<name>A0A507D562_9FUNG</name>
<feature type="compositionally biased region" description="Low complexity" evidence="1">
    <location>
        <begin position="10"/>
        <end position="21"/>
    </location>
</feature>
<gene>
    <name evidence="3" type="ORF">SeLEV6574_g03239</name>
    <name evidence="2" type="ORF">SeMB42_g04971</name>
</gene>
<dbReference type="VEuPathDB" id="FungiDB:SeMB42_g04971"/>
<dbReference type="Proteomes" id="UP000320475">
    <property type="component" value="Unassembled WGS sequence"/>
</dbReference>
<keyword evidence="4" id="KW-1185">Reference proteome</keyword>
<feature type="region of interest" description="Disordered" evidence="1">
    <location>
        <begin position="44"/>
        <end position="69"/>
    </location>
</feature>
<sequence>MHLATRRDAPPTTTTTTTAHRPITFAAAAPTVPVLLAQALRPMQPAQHAPVEGPHHSSPSPPPDATGCTATLDLSAFRDLVARLWQKGLELQPRVNGAWRAGISDWRVSGADGTVVLDEHGSKQATDEALKRRASVPSQGWGRPALEEDAPETVPGRYKRRRLLLMRARAALAPVSCAPLPLPKLPPLIIRPPPPLMPTVAPITEASQIPDMLDDFFPSTATSERRRSSMPILNSNTPVPLLSASTPVSASGFPNTSQSMPGPGEENNSSVDTLSTAEQRAIEALFEL</sequence>
<dbReference type="EMBL" id="QEAN01000219">
    <property type="protein sequence ID" value="TPX42845.1"/>
    <property type="molecule type" value="Genomic_DNA"/>
</dbReference>
<feature type="region of interest" description="Disordered" evidence="1">
    <location>
        <begin position="120"/>
        <end position="149"/>
    </location>
</feature>
<feature type="compositionally biased region" description="Polar residues" evidence="1">
    <location>
        <begin position="231"/>
        <end position="276"/>
    </location>
</feature>
<evidence type="ECO:0000256" key="1">
    <source>
        <dbReference type="SAM" id="MobiDB-lite"/>
    </source>
</evidence>
<evidence type="ECO:0000313" key="4">
    <source>
        <dbReference type="Proteomes" id="UP000317494"/>
    </source>
</evidence>
<evidence type="ECO:0000313" key="5">
    <source>
        <dbReference type="Proteomes" id="UP000320475"/>
    </source>
</evidence>
<feature type="region of interest" description="Disordered" evidence="1">
    <location>
        <begin position="1"/>
        <end position="21"/>
    </location>
</feature>
<dbReference type="Proteomes" id="UP000317494">
    <property type="component" value="Unassembled WGS sequence"/>
</dbReference>
<evidence type="ECO:0000313" key="3">
    <source>
        <dbReference type="EMBL" id="TPX46437.1"/>
    </source>
</evidence>
<reference evidence="4 5" key="1">
    <citation type="journal article" date="2019" name="Sci. Rep.">
        <title>Comparative genomics of chytrid fungi reveal insights into the obligate biotrophic and pathogenic lifestyle of Synchytrium endobioticum.</title>
        <authorList>
            <person name="van de Vossenberg B.T.L.H."/>
            <person name="Warris S."/>
            <person name="Nguyen H.D.T."/>
            <person name="van Gent-Pelzer M.P.E."/>
            <person name="Joly D.L."/>
            <person name="van de Geest H.C."/>
            <person name="Bonants P.J.M."/>
            <person name="Smith D.S."/>
            <person name="Levesque C.A."/>
            <person name="van der Lee T.A.J."/>
        </authorList>
    </citation>
    <scope>NUCLEOTIDE SEQUENCE [LARGE SCALE GENOMIC DNA]</scope>
    <source>
        <strain evidence="3 5">LEV6574</strain>
        <strain evidence="2 4">MB42</strain>
    </source>
</reference>
<feature type="compositionally biased region" description="Basic and acidic residues" evidence="1">
    <location>
        <begin position="120"/>
        <end position="131"/>
    </location>
</feature>
<organism evidence="3 5">
    <name type="scientific">Synchytrium endobioticum</name>
    <dbReference type="NCBI Taxonomy" id="286115"/>
    <lineage>
        <taxon>Eukaryota</taxon>
        <taxon>Fungi</taxon>
        <taxon>Fungi incertae sedis</taxon>
        <taxon>Chytridiomycota</taxon>
        <taxon>Chytridiomycota incertae sedis</taxon>
        <taxon>Chytridiomycetes</taxon>
        <taxon>Synchytriales</taxon>
        <taxon>Synchytriaceae</taxon>
        <taxon>Synchytrium</taxon>
    </lineage>
</organism>
<accession>A0A507D562</accession>
<proteinExistence type="predicted"/>
<dbReference type="EMBL" id="QEAM01000104">
    <property type="protein sequence ID" value="TPX46437.1"/>
    <property type="molecule type" value="Genomic_DNA"/>
</dbReference>
<comment type="caution">
    <text evidence="3">The sequence shown here is derived from an EMBL/GenBank/DDBJ whole genome shotgun (WGS) entry which is preliminary data.</text>
</comment>
<dbReference type="AlphaFoldDB" id="A0A507D562"/>
<protein>
    <submittedName>
        <fullName evidence="3">Uncharacterized protein</fullName>
    </submittedName>
</protein>